<comment type="caution">
    <text evidence="10">The sequence shown here is derived from an EMBL/GenBank/DDBJ whole genome shotgun (WGS) entry which is preliminary data.</text>
</comment>
<dbReference type="SMART" id="SM00382">
    <property type="entry name" value="AAA"/>
    <property type="match status" value="1"/>
</dbReference>
<sequence>MLRIFQYLKKYLPTVGIIIVLLLVQAFCDLSLPQYTSDIIDTGIQNKGVEHVLPEKIRTEEYQYVQLFMKSSEQKDFQKAYKKDGKYYVRKDLKKDTLEKLDDQLAVAFIANAQLSSVEKSSFFEQLEQQQKLPKGSLQEEQVKGMFAKLGIPYQVTTKTVKKSGKKVKVEYIDERPVFAAMINSGTMDQKILLTMRSKMEKKFDTLGESMVRSTAITSTIAEEKKTGIDIDARQTGYLWIAGAKMLCMAFLMAASAILAGFFSARVGAGIGKELRGKMYEKVMSFSDAEMNQFSTASLITRSTNDIQQIQMVETMVLRMILYAPIIGIGGIFKVLSTRSGMEWIIVVAVITLVAVVMVLMGVAMPRFKKMQILVDRINLVAREILTGLPVIRAFGREKKEEERFDDANVALTKNMLFTNRVMTFMMPLMMFIMYGVSILIVWVSTDKINTGTIQVGTMTAFITYSMQIVMAFLMITMFSVMLPRASVSAERIDEVLNTKVSIEDKPDTKANSVANGEVAFEHVSFAYPGAKENVLEDISFVAKTGQTTAIIGGTGSGKTTLVNLIPRFFDVTKGKVMVDGTDIREMSQESLREAIGYVPQKGVLFSGTIASNLRYGKEDATKEQVMDAARIAQAKEIIDGKKDGLDSAIAQGGSNVSGGQKQRFSIARAIVKDPKIYIFDDSFSALDYKTDAILRRELSKKTKEAAVIIVAQRISTILHAEQIIVLDEGKVAGIGTHQELFDHCAVYREIAESQLSEADIAKLKAQGKEVM</sequence>
<evidence type="ECO:0000256" key="3">
    <source>
        <dbReference type="ARBA" id="ARBA00022741"/>
    </source>
</evidence>
<dbReference type="GO" id="GO:0005524">
    <property type="term" value="F:ATP binding"/>
    <property type="evidence" value="ECO:0007669"/>
    <property type="project" value="UniProtKB-KW"/>
</dbReference>
<dbReference type="EMBL" id="JACRSW010000031">
    <property type="protein sequence ID" value="MBC8557817.1"/>
    <property type="molecule type" value="Genomic_DNA"/>
</dbReference>
<evidence type="ECO:0000256" key="4">
    <source>
        <dbReference type="ARBA" id="ARBA00022840"/>
    </source>
</evidence>
<reference evidence="10 11" key="1">
    <citation type="submission" date="2020-08" db="EMBL/GenBank/DDBJ databases">
        <title>Genome public.</title>
        <authorList>
            <person name="Liu C."/>
            <person name="Sun Q."/>
        </authorList>
    </citation>
    <scope>NUCLEOTIDE SEQUENCE [LARGE SCALE GENOMIC DNA]</scope>
    <source>
        <strain evidence="10 11">BX3</strain>
    </source>
</reference>
<dbReference type="RefSeq" id="WP_249305201.1">
    <property type="nucleotide sequence ID" value="NZ_JACRSW010000031.1"/>
</dbReference>
<dbReference type="Proteomes" id="UP000637513">
    <property type="component" value="Unassembled WGS sequence"/>
</dbReference>
<dbReference type="InterPro" id="IPR017871">
    <property type="entry name" value="ABC_transporter-like_CS"/>
</dbReference>
<dbReference type="PANTHER" id="PTHR24221:SF276">
    <property type="entry name" value="ABC TRANSPORTER, ATP-BINDING_PERMEASE PROTEIN"/>
    <property type="match status" value="1"/>
</dbReference>
<evidence type="ECO:0000313" key="11">
    <source>
        <dbReference type="Proteomes" id="UP000637513"/>
    </source>
</evidence>
<keyword evidence="3" id="KW-0547">Nucleotide-binding</keyword>
<dbReference type="Pfam" id="PF00005">
    <property type="entry name" value="ABC_tran"/>
    <property type="match status" value="1"/>
</dbReference>
<evidence type="ECO:0000256" key="6">
    <source>
        <dbReference type="ARBA" id="ARBA00023136"/>
    </source>
</evidence>
<name>A0ABR7MVJ8_9FIRM</name>
<keyword evidence="11" id="KW-1185">Reference proteome</keyword>
<comment type="subcellular location">
    <subcellularLocation>
        <location evidence="1">Cell membrane</location>
        <topology evidence="1">Multi-pass membrane protein</topology>
    </subcellularLocation>
</comment>
<keyword evidence="2 7" id="KW-0812">Transmembrane</keyword>
<evidence type="ECO:0000256" key="5">
    <source>
        <dbReference type="ARBA" id="ARBA00022989"/>
    </source>
</evidence>
<dbReference type="InterPro" id="IPR039421">
    <property type="entry name" value="Type_1_exporter"/>
</dbReference>
<dbReference type="Pfam" id="PF00664">
    <property type="entry name" value="ABC_membrane"/>
    <property type="match status" value="1"/>
</dbReference>
<dbReference type="InterPro" id="IPR003593">
    <property type="entry name" value="AAA+_ATPase"/>
</dbReference>
<dbReference type="InterPro" id="IPR027417">
    <property type="entry name" value="P-loop_NTPase"/>
</dbReference>
<feature type="transmembrane region" description="Helical" evidence="7">
    <location>
        <begin position="342"/>
        <end position="364"/>
    </location>
</feature>
<keyword evidence="6 7" id="KW-0472">Membrane</keyword>
<dbReference type="Gene3D" id="1.20.1560.10">
    <property type="entry name" value="ABC transporter type 1, transmembrane domain"/>
    <property type="match status" value="1"/>
</dbReference>
<dbReference type="InterPro" id="IPR036640">
    <property type="entry name" value="ABC1_TM_sf"/>
</dbReference>
<dbReference type="PROSITE" id="PS50929">
    <property type="entry name" value="ABC_TM1F"/>
    <property type="match status" value="1"/>
</dbReference>
<evidence type="ECO:0000313" key="10">
    <source>
        <dbReference type="EMBL" id="MBC8557817.1"/>
    </source>
</evidence>
<gene>
    <name evidence="10" type="ORF">H8700_08860</name>
</gene>
<keyword evidence="5 7" id="KW-1133">Transmembrane helix</keyword>
<evidence type="ECO:0000256" key="1">
    <source>
        <dbReference type="ARBA" id="ARBA00004651"/>
    </source>
</evidence>
<feature type="transmembrane region" description="Helical" evidence="7">
    <location>
        <begin position="422"/>
        <end position="443"/>
    </location>
</feature>
<dbReference type="PANTHER" id="PTHR24221">
    <property type="entry name" value="ATP-BINDING CASSETTE SUB-FAMILY B"/>
    <property type="match status" value="1"/>
</dbReference>
<dbReference type="PROSITE" id="PS00211">
    <property type="entry name" value="ABC_TRANSPORTER_1"/>
    <property type="match status" value="1"/>
</dbReference>
<proteinExistence type="predicted"/>
<feature type="transmembrane region" description="Helical" evidence="7">
    <location>
        <begin position="463"/>
        <end position="483"/>
    </location>
</feature>
<feature type="domain" description="ABC transporter" evidence="8">
    <location>
        <begin position="519"/>
        <end position="754"/>
    </location>
</feature>
<feature type="domain" description="ABC transmembrane type-1" evidence="9">
    <location>
        <begin position="231"/>
        <end position="485"/>
    </location>
</feature>
<evidence type="ECO:0000259" key="8">
    <source>
        <dbReference type="PROSITE" id="PS50893"/>
    </source>
</evidence>
<dbReference type="InterPro" id="IPR003439">
    <property type="entry name" value="ABC_transporter-like_ATP-bd"/>
</dbReference>
<evidence type="ECO:0000256" key="2">
    <source>
        <dbReference type="ARBA" id="ARBA00022692"/>
    </source>
</evidence>
<keyword evidence="4 10" id="KW-0067">ATP-binding</keyword>
<feature type="transmembrane region" description="Helical" evidence="7">
    <location>
        <begin position="317"/>
        <end position="336"/>
    </location>
</feature>
<organism evidence="10 11">
    <name type="scientific">Jutongia hominis</name>
    <dbReference type="NCBI Taxonomy" id="2763664"/>
    <lineage>
        <taxon>Bacteria</taxon>
        <taxon>Bacillati</taxon>
        <taxon>Bacillota</taxon>
        <taxon>Clostridia</taxon>
        <taxon>Lachnospirales</taxon>
        <taxon>Lachnospiraceae</taxon>
        <taxon>Jutongia</taxon>
    </lineage>
</organism>
<dbReference type="CDD" id="cd18548">
    <property type="entry name" value="ABC_6TM_Tm287_like"/>
    <property type="match status" value="1"/>
</dbReference>
<dbReference type="Gene3D" id="3.40.50.300">
    <property type="entry name" value="P-loop containing nucleotide triphosphate hydrolases"/>
    <property type="match status" value="1"/>
</dbReference>
<dbReference type="SUPFAM" id="SSF52540">
    <property type="entry name" value="P-loop containing nucleoside triphosphate hydrolases"/>
    <property type="match status" value="1"/>
</dbReference>
<dbReference type="SUPFAM" id="SSF90123">
    <property type="entry name" value="ABC transporter transmembrane region"/>
    <property type="match status" value="1"/>
</dbReference>
<accession>A0ABR7MVJ8</accession>
<evidence type="ECO:0000256" key="7">
    <source>
        <dbReference type="SAM" id="Phobius"/>
    </source>
</evidence>
<evidence type="ECO:0000259" key="9">
    <source>
        <dbReference type="PROSITE" id="PS50929"/>
    </source>
</evidence>
<dbReference type="PROSITE" id="PS50893">
    <property type="entry name" value="ABC_TRANSPORTER_2"/>
    <property type="match status" value="1"/>
</dbReference>
<protein>
    <submittedName>
        <fullName evidence="10">ABC transporter ATP-binding protein</fullName>
    </submittedName>
</protein>
<feature type="transmembrane region" description="Helical" evidence="7">
    <location>
        <begin position="238"/>
        <end position="263"/>
    </location>
</feature>
<dbReference type="InterPro" id="IPR011527">
    <property type="entry name" value="ABC1_TM_dom"/>
</dbReference>